<protein>
    <submittedName>
        <fullName evidence="1">Uncharacterized protein</fullName>
    </submittedName>
</protein>
<dbReference type="RefSeq" id="WP_135260253.1">
    <property type="nucleotide sequence ID" value="NZ_SJZF01000010.1"/>
</dbReference>
<proteinExistence type="predicted"/>
<gene>
    <name evidence="1" type="ORF">E0687_07020</name>
</gene>
<accession>A0A4Y9FAZ1</accession>
<dbReference type="EMBL" id="SJZF01000010">
    <property type="protein sequence ID" value="TFU26337.1"/>
    <property type="molecule type" value="Genomic_DNA"/>
</dbReference>
<evidence type="ECO:0000313" key="1">
    <source>
        <dbReference type="EMBL" id="TFU26337.1"/>
    </source>
</evidence>
<comment type="caution">
    <text evidence="1">The sequence shown here is derived from an EMBL/GenBank/DDBJ whole genome shotgun (WGS) entry which is preliminary data.</text>
</comment>
<reference evidence="1 2" key="1">
    <citation type="submission" date="2019-03" db="EMBL/GenBank/DDBJ databases">
        <title>Thermus tengchongensis species for the arsenic transformation mechanism.</title>
        <authorList>
            <person name="Yuan G.C."/>
        </authorList>
    </citation>
    <scope>NUCLEOTIDE SEQUENCE [LARGE SCALE GENOMIC DNA]</scope>
    <source>
        <strain evidence="1 2">15W</strain>
    </source>
</reference>
<name>A0A4Y9FAZ1_9DEIN</name>
<dbReference type="AlphaFoldDB" id="A0A4Y9FAZ1"/>
<organism evidence="1 2">
    <name type="scientific">Thermus tengchongensis</name>
    <dbReference type="NCBI Taxonomy" id="1214928"/>
    <lineage>
        <taxon>Bacteria</taxon>
        <taxon>Thermotogati</taxon>
        <taxon>Deinococcota</taxon>
        <taxon>Deinococci</taxon>
        <taxon>Thermales</taxon>
        <taxon>Thermaceae</taxon>
        <taxon>Thermus</taxon>
    </lineage>
</organism>
<sequence>MDPDANRGQDPANSDPFSSLVRRIKTWRRRILMRSTVEAGGWLMGFTTGFAEGLKAKESSGEPNLPPPLSNVPPSKVWDTARSNSWRGAWEILTERGADLGIWLCGEGEEKLLARPLDEKDLHSFIYGYEEGLLIGLAIGKHHPWG</sequence>
<evidence type="ECO:0000313" key="2">
    <source>
        <dbReference type="Proteomes" id="UP000297668"/>
    </source>
</evidence>
<dbReference type="Proteomes" id="UP000297668">
    <property type="component" value="Unassembled WGS sequence"/>
</dbReference>